<evidence type="ECO:0000256" key="5">
    <source>
        <dbReference type="ARBA" id="ARBA00022801"/>
    </source>
</evidence>
<dbReference type="PANTHER" id="PTHR33938">
    <property type="entry name" value="FERULOYL ESTERASE B-RELATED"/>
    <property type="match status" value="1"/>
</dbReference>
<name>A0ABY8H6Z9_9MICC</name>
<organism evidence="11 12">
    <name type="scientific">Citricoccus muralis</name>
    <dbReference type="NCBI Taxonomy" id="169134"/>
    <lineage>
        <taxon>Bacteria</taxon>
        <taxon>Bacillati</taxon>
        <taxon>Actinomycetota</taxon>
        <taxon>Actinomycetes</taxon>
        <taxon>Micrococcales</taxon>
        <taxon>Micrococcaceae</taxon>
        <taxon>Citricoccus</taxon>
    </lineage>
</organism>
<evidence type="ECO:0000256" key="4">
    <source>
        <dbReference type="ARBA" id="ARBA00022729"/>
    </source>
</evidence>
<keyword evidence="12" id="KW-1185">Reference proteome</keyword>
<feature type="chain" id="PRO_5045898026" evidence="10">
    <location>
        <begin position="33"/>
        <end position="666"/>
    </location>
</feature>
<dbReference type="RefSeq" id="WP_278158069.1">
    <property type="nucleotide sequence ID" value="NZ_CP121252.1"/>
</dbReference>
<evidence type="ECO:0000256" key="7">
    <source>
        <dbReference type="ARBA" id="ARBA00023157"/>
    </source>
</evidence>
<keyword evidence="3" id="KW-0479">Metal-binding</keyword>
<sequence length="666" mass="70110">MPFSARPRRLRRLLAAGLTGIISAAALSPAGATPTDNAPTSDLDCAALVEFEFENTTIEAVEAVAAGELSHRGSPVNAHCLVTGRMNERVSDVDGETYAIGFEMRLPHDWDGRYFYQANGGLDGAVTPALGAVGGSESALQLGMAVISSDAGHSGAQNPTFGLDPQARLDYGYQAVGTLTPMARQLIEDAYGEAPAYSYFGGGSNGGRHAMVAASRYAEDYDGFLAIAPGFNLPQAATAQIWGAQQWITVATDEADLSTALTTEERELLAGAILEQCDDLDGLADGMVQAQSDCQDTFSVSEHVPTCEADRDGTCLTDEQKAVVTTVFAGATTSTGDPIYSSFPYDPGLADANWADWKFNAPITRDSAALGYIFSSPPYAPELPQLRDFVFSVDIDEADSSLYASSEVYQESSMEFMTPPDLTYQDLAEQGGKMIVMHGASDGVFSMQDTADWYAQLEGAAAESIRYFEIPGMAHVRGGPSTDQHNSLAALISWVEEENRPEQLAAWVNPENASLPAEWSTERSRPLCAYPDVAYYVDGDVESADSFACAAEAPVDPEPSPTATAEPSPTDSAESTDPTDSASSDPTDDPTATPTPTEAPSTAPSDPGEPSATDPGADDVSASDRGDLAATGSSGALMMTALAVLLLVVGAAILILRRRRHGHHAG</sequence>
<feature type="signal peptide" evidence="10">
    <location>
        <begin position="1"/>
        <end position="32"/>
    </location>
</feature>
<evidence type="ECO:0000256" key="10">
    <source>
        <dbReference type="SAM" id="SignalP"/>
    </source>
</evidence>
<feature type="region of interest" description="Disordered" evidence="8">
    <location>
        <begin position="552"/>
        <end position="627"/>
    </location>
</feature>
<dbReference type="PANTHER" id="PTHR33938:SF15">
    <property type="entry name" value="FERULOYL ESTERASE B-RELATED"/>
    <property type="match status" value="1"/>
</dbReference>
<comment type="similarity">
    <text evidence="1">Belongs to the tannase family.</text>
</comment>
<dbReference type="GO" id="GO:0016787">
    <property type="term" value="F:hydrolase activity"/>
    <property type="evidence" value="ECO:0007669"/>
    <property type="project" value="UniProtKB-KW"/>
</dbReference>
<keyword evidence="9" id="KW-1133">Transmembrane helix</keyword>
<dbReference type="NCBIfam" id="TIGR01167">
    <property type="entry name" value="LPXTG_anchor"/>
    <property type="match status" value="1"/>
</dbReference>
<keyword evidence="7" id="KW-1015">Disulfide bond</keyword>
<proteinExistence type="inferred from homology"/>
<dbReference type="Pfam" id="PF07519">
    <property type="entry name" value="Tannase"/>
    <property type="match status" value="1"/>
</dbReference>
<keyword evidence="2" id="KW-0719">Serine esterase</keyword>
<keyword evidence="5 11" id="KW-0378">Hydrolase</keyword>
<evidence type="ECO:0000313" key="11">
    <source>
        <dbReference type="EMBL" id="WFP16925.1"/>
    </source>
</evidence>
<feature type="transmembrane region" description="Helical" evidence="9">
    <location>
        <begin position="635"/>
        <end position="656"/>
    </location>
</feature>
<reference evidence="11 12" key="1">
    <citation type="submission" date="2023-04" db="EMBL/GenBank/DDBJ databases">
        <title>Funneling lignin-derived compounds into biodiesel using alkali-halophilic Citricoccus sp. P2.</title>
        <authorList>
            <person name="Luo C.-B."/>
        </authorList>
    </citation>
    <scope>NUCLEOTIDE SEQUENCE [LARGE SCALE GENOMIC DNA]</scope>
    <source>
        <strain evidence="11 12">P2</strain>
    </source>
</reference>
<gene>
    <name evidence="11" type="ORF">P8192_02030</name>
</gene>
<dbReference type="SUPFAM" id="SSF53474">
    <property type="entry name" value="alpha/beta-Hydrolases"/>
    <property type="match status" value="1"/>
</dbReference>
<evidence type="ECO:0000256" key="6">
    <source>
        <dbReference type="ARBA" id="ARBA00022837"/>
    </source>
</evidence>
<keyword evidence="6" id="KW-0106">Calcium</keyword>
<evidence type="ECO:0000256" key="8">
    <source>
        <dbReference type="SAM" id="MobiDB-lite"/>
    </source>
</evidence>
<evidence type="ECO:0000256" key="1">
    <source>
        <dbReference type="ARBA" id="ARBA00006249"/>
    </source>
</evidence>
<evidence type="ECO:0000256" key="3">
    <source>
        <dbReference type="ARBA" id="ARBA00022723"/>
    </source>
</evidence>
<dbReference type="EMBL" id="CP121252">
    <property type="protein sequence ID" value="WFP16925.1"/>
    <property type="molecule type" value="Genomic_DNA"/>
</dbReference>
<dbReference type="InterPro" id="IPR029058">
    <property type="entry name" value="AB_hydrolase_fold"/>
</dbReference>
<dbReference type="Proteomes" id="UP001219037">
    <property type="component" value="Chromosome"/>
</dbReference>
<evidence type="ECO:0000256" key="2">
    <source>
        <dbReference type="ARBA" id="ARBA00022487"/>
    </source>
</evidence>
<keyword evidence="9" id="KW-0472">Membrane</keyword>
<evidence type="ECO:0000256" key="9">
    <source>
        <dbReference type="SAM" id="Phobius"/>
    </source>
</evidence>
<feature type="compositionally biased region" description="Low complexity" evidence="8">
    <location>
        <begin position="561"/>
        <end position="606"/>
    </location>
</feature>
<accession>A0ABY8H6Z9</accession>
<evidence type="ECO:0000313" key="12">
    <source>
        <dbReference type="Proteomes" id="UP001219037"/>
    </source>
</evidence>
<keyword evidence="9" id="KW-0812">Transmembrane</keyword>
<dbReference type="Gene3D" id="3.40.50.1820">
    <property type="entry name" value="alpha/beta hydrolase"/>
    <property type="match status" value="1"/>
</dbReference>
<protein>
    <submittedName>
        <fullName evidence="11">Tannase/feruloyl esterase family alpha/beta hydrolase</fullName>
    </submittedName>
</protein>
<dbReference type="InterPro" id="IPR011118">
    <property type="entry name" value="Tannase/feruloyl_esterase"/>
</dbReference>
<keyword evidence="4 10" id="KW-0732">Signal</keyword>